<sequence length="54" mass="5451">MVPESPPPASGPTPPGRMRSSPGCPDPGQKTRFHLSRRGPVGCVLDGVGSGGEP</sequence>
<comment type="caution">
    <text evidence="2">The sequence shown here is derived from an EMBL/GenBank/DDBJ whole genome shotgun (WGS) entry which is preliminary data.</text>
</comment>
<feature type="region of interest" description="Disordered" evidence="1">
    <location>
        <begin position="1"/>
        <end position="54"/>
    </location>
</feature>
<keyword evidence="3" id="KW-1185">Reference proteome</keyword>
<evidence type="ECO:0000256" key="1">
    <source>
        <dbReference type="SAM" id="MobiDB-lite"/>
    </source>
</evidence>
<gene>
    <name evidence="2" type="ORF">ACFFX0_16610</name>
</gene>
<protein>
    <submittedName>
        <fullName evidence="2">Uncharacterized protein</fullName>
    </submittedName>
</protein>
<name>A0ABV5G1C1_9MICC</name>
<feature type="compositionally biased region" description="Pro residues" evidence="1">
    <location>
        <begin position="1"/>
        <end position="15"/>
    </location>
</feature>
<proteinExistence type="predicted"/>
<dbReference type="Proteomes" id="UP001589575">
    <property type="component" value="Unassembled WGS sequence"/>
</dbReference>
<evidence type="ECO:0000313" key="3">
    <source>
        <dbReference type="Proteomes" id="UP001589575"/>
    </source>
</evidence>
<evidence type="ECO:0000313" key="2">
    <source>
        <dbReference type="EMBL" id="MFB9072731.1"/>
    </source>
</evidence>
<dbReference type="EMBL" id="JBHMFI010000001">
    <property type="protein sequence ID" value="MFB9072731.1"/>
    <property type="molecule type" value="Genomic_DNA"/>
</dbReference>
<reference evidence="2 3" key="1">
    <citation type="submission" date="2024-09" db="EMBL/GenBank/DDBJ databases">
        <authorList>
            <person name="Sun Q."/>
            <person name="Mori K."/>
        </authorList>
    </citation>
    <scope>NUCLEOTIDE SEQUENCE [LARGE SCALE GENOMIC DNA]</scope>
    <source>
        <strain evidence="2 3">CCM 7609</strain>
    </source>
</reference>
<accession>A0ABV5G1C1</accession>
<organism evidence="2 3">
    <name type="scientific">Citricoccus parietis</name>
    <dbReference type="NCBI Taxonomy" id="592307"/>
    <lineage>
        <taxon>Bacteria</taxon>
        <taxon>Bacillati</taxon>
        <taxon>Actinomycetota</taxon>
        <taxon>Actinomycetes</taxon>
        <taxon>Micrococcales</taxon>
        <taxon>Micrococcaceae</taxon>
        <taxon>Citricoccus</taxon>
    </lineage>
</organism>